<gene>
    <name evidence="1" type="ORF">GAK30_01314</name>
</gene>
<dbReference type="PANTHER" id="PTHR38767:SF1">
    <property type="entry name" value="DNA POLYMERASE III SUBUNIT CHI"/>
    <property type="match status" value="1"/>
</dbReference>
<organism evidence="1 2">
    <name type="scientific">Paracidovorax wautersii</name>
    <dbReference type="NCBI Taxonomy" id="1177982"/>
    <lineage>
        <taxon>Bacteria</taxon>
        <taxon>Pseudomonadati</taxon>
        <taxon>Pseudomonadota</taxon>
        <taxon>Betaproteobacteria</taxon>
        <taxon>Burkholderiales</taxon>
        <taxon>Comamonadaceae</taxon>
        <taxon>Paracidovorax</taxon>
    </lineage>
</organism>
<accession>A0A7V8FQ28</accession>
<dbReference type="GO" id="GO:0006260">
    <property type="term" value="P:DNA replication"/>
    <property type="evidence" value="ECO:0007669"/>
    <property type="project" value="InterPro"/>
</dbReference>
<sequence length="146" mass="16018">MTRIDFHSNVTDPCQYACRLLRKASSQGARVLVTVDAPLLAPLDQALWALGDTEFVPHCRSSDDPDMLAASPIVLHDAAGGALPAIEVAVLVNLSRQLPQGFERFERLIEILPTPEHDAEGVALARQRWKHYKDRGYALKNHVAGG</sequence>
<evidence type="ECO:0000313" key="1">
    <source>
        <dbReference type="EMBL" id="KAF1022169.1"/>
    </source>
</evidence>
<dbReference type="Gene3D" id="3.40.50.10110">
    <property type="entry name" value="DNA polymerase III subunit chi"/>
    <property type="match status" value="1"/>
</dbReference>
<proteinExistence type="predicted"/>
<evidence type="ECO:0000313" key="2">
    <source>
        <dbReference type="Proteomes" id="UP000461670"/>
    </source>
</evidence>
<evidence type="ECO:0008006" key="3">
    <source>
        <dbReference type="Google" id="ProtNLM"/>
    </source>
</evidence>
<comment type="caution">
    <text evidence="1">The sequence shown here is derived from an EMBL/GenBank/DDBJ whole genome shotgun (WGS) entry which is preliminary data.</text>
</comment>
<protein>
    <recommendedName>
        <fullName evidence="3">DNA polymerase III, chi subunit</fullName>
    </recommendedName>
</protein>
<name>A0A7V8FQ28_9BURK</name>
<dbReference type="Proteomes" id="UP000461670">
    <property type="component" value="Unassembled WGS sequence"/>
</dbReference>
<dbReference type="GO" id="GO:0003887">
    <property type="term" value="F:DNA-directed DNA polymerase activity"/>
    <property type="evidence" value="ECO:0007669"/>
    <property type="project" value="InterPro"/>
</dbReference>
<reference evidence="2" key="1">
    <citation type="journal article" date="2020" name="MBio">
        <title>Horizontal gene transfer to a defensive symbiont with a reduced genome amongst a multipartite beetle microbiome.</title>
        <authorList>
            <person name="Waterworth S.C."/>
            <person name="Florez L.V."/>
            <person name="Rees E.R."/>
            <person name="Hertweck C."/>
            <person name="Kaltenpoth M."/>
            <person name="Kwan J.C."/>
        </authorList>
    </citation>
    <scope>NUCLEOTIDE SEQUENCE [LARGE SCALE GENOMIC DNA]</scope>
</reference>
<dbReference type="PANTHER" id="PTHR38767">
    <property type="entry name" value="DNA POLYMERASE III SUBUNIT CHI"/>
    <property type="match status" value="1"/>
</dbReference>
<dbReference type="AlphaFoldDB" id="A0A7V8FQ28"/>
<dbReference type="Pfam" id="PF04364">
    <property type="entry name" value="DNA_pol3_chi"/>
    <property type="match status" value="1"/>
</dbReference>
<dbReference type="GO" id="GO:0003677">
    <property type="term" value="F:DNA binding"/>
    <property type="evidence" value="ECO:0007669"/>
    <property type="project" value="InterPro"/>
</dbReference>
<dbReference type="SUPFAM" id="SSF102400">
    <property type="entry name" value="DNA polymerase III chi subunit"/>
    <property type="match status" value="1"/>
</dbReference>
<dbReference type="InterPro" id="IPR036768">
    <property type="entry name" value="PolIII_chi_sf"/>
</dbReference>
<dbReference type="EMBL" id="WNDQ01000014">
    <property type="protein sequence ID" value="KAF1022169.1"/>
    <property type="molecule type" value="Genomic_DNA"/>
</dbReference>
<dbReference type="GO" id="GO:0032298">
    <property type="term" value="P:positive regulation of DNA-templated DNA replication initiation"/>
    <property type="evidence" value="ECO:0007669"/>
    <property type="project" value="TreeGrafter"/>
</dbReference>
<dbReference type="InterPro" id="IPR007459">
    <property type="entry name" value="DNA_pol3_chi"/>
</dbReference>